<feature type="domain" description="BTB" evidence="3">
    <location>
        <begin position="23"/>
        <end position="92"/>
    </location>
</feature>
<dbReference type="InterPro" id="IPR015915">
    <property type="entry name" value="Kelch-typ_b-propeller"/>
</dbReference>
<gene>
    <name evidence="4" type="primary">KLHL5</name>
    <name evidence="4" type="ORF">AWC38_SpisGene18159</name>
</gene>
<evidence type="ECO:0000259" key="3">
    <source>
        <dbReference type="PROSITE" id="PS50097"/>
    </source>
</evidence>
<reference evidence="5" key="1">
    <citation type="journal article" date="2017" name="bioRxiv">
        <title>Comparative analysis of the genomes of Stylophora pistillata and Acropora digitifera provides evidence for extensive differences between species of corals.</title>
        <authorList>
            <person name="Voolstra C.R."/>
            <person name="Li Y."/>
            <person name="Liew Y.J."/>
            <person name="Baumgarten S."/>
            <person name="Zoccola D."/>
            <person name="Flot J.-F."/>
            <person name="Tambutte S."/>
            <person name="Allemand D."/>
            <person name="Aranda M."/>
        </authorList>
    </citation>
    <scope>NUCLEOTIDE SEQUENCE [LARGE SCALE GENOMIC DNA]</scope>
</reference>
<dbReference type="Gene3D" id="3.30.710.10">
    <property type="entry name" value="Potassium Channel Kv1.1, Chain A"/>
    <property type="match status" value="1"/>
</dbReference>
<keyword evidence="2" id="KW-0677">Repeat</keyword>
<dbReference type="Pfam" id="PF00651">
    <property type="entry name" value="BTB"/>
    <property type="match status" value="1"/>
</dbReference>
<dbReference type="AlphaFoldDB" id="A0A2B4RL23"/>
<keyword evidence="5" id="KW-1185">Reference proteome</keyword>
<dbReference type="SMART" id="SM00875">
    <property type="entry name" value="BACK"/>
    <property type="match status" value="1"/>
</dbReference>
<dbReference type="PANTHER" id="PTHR45632">
    <property type="entry name" value="LD33804P"/>
    <property type="match status" value="1"/>
</dbReference>
<keyword evidence="1" id="KW-0880">Kelch repeat</keyword>
<dbReference type="InterPro" id="IPR011333">
    <property type="entry name" value="SKP1/BTB/POZ_sf"/>
</dbReference>
<comment type="caution">
    <text evidence="4">The sequence shown here is derived from an EMBL/GenBank/DDBJ whole genome shotgun (WGS) entry which is preliminary data.</text>
</comment>
<proteinExistence type="predicted"/>
<dbReference type="EMBL" id="LSMT01000469">
    <property type="protein sequence ID" value="PFX17503.1"/>
    <property type="molecule type" value="Genomic_DNA"/>
</dbReference>
<dbReference type="InterPro" id="IPR000210">
    <property type="entry name" value="BTB/POZ_dom"/>
</dbReference>
<evidence type="ECO:0000256" key="2">
    <source>
        <dbReference type="ARBA" id="ARBA00022737"/>
    </source>
</evidence>
<dbReference type="OrthoDB" id="5979808at2759"/>
<dbReference type="InterPro" id="IPR011705">
    <property type="entry name" value="BACK"/>
</dbReference>
<dbReference type="SMART" id="SM00225">
    <property type="entry name" value="BTB"/>
    <property type="match status" value="1"/>
</dbReference>
<dbReference type="Gene3D" id="2.120.10.80">
    <property type="entry name" value="Kelch-type beta propeller"/>
    <property type="match status" value="1"/>
</dbReference>
<dbReference type="Gene3D" id="1.25.40.420">
    <property type="match status" value="1"/>
</dbReference>
<evidence type="ECO:0000313" key="4">
    <source>
        <dbReference type="EMBL" id="PFX17503.1"/>
    </source>
</evidence>
<evidence type="ECO:0000313" key="5">
    <source>
        <dbReference type="Proteomes" id="UP000225706"/>
    </source>
</evidence>
<dbReference type="PANTHER" id="PTHR45632:SF3">
    <property type="entry name" value="KELCH-LIKE PROTEIN 32"/>
    <property type="match status" value="1"/>
</dbReference>
<name>A0A2B4RL23_STYPI</name>
<sequence>MVVNNSEILLSKCAQFRDEEQFTDVPLKVGEDIFPAHRIVLAANSDYFYAMFTDGMKEASQEVIELKDESILSDILNIILDSIYTGTLQVNEENVFEVLAAADHLQVTTVVQQCCDFLLTKFVKLRFDFETYSRIWEIAHSHGLKGLKEATESEMAKKYKDVCESEEFLAHIGGDQLLSLLSRDDLNAPSETFIFQSVMRWIKHEKEERMSFAAKVIGAVRLALVNIRELIAELDTEEMQRDPEVHMHLYSSLLYSYLPLRRPEFAAEKTKARSSKPVLVAIQQQAEMHYFDAETKLWRPLPFMARLIEATECYCAEYVGGCPSYYEPVPAQVHFFNPRTNKWKLTEPTRNPHYRSSLLAVNEKLCVAGGSESVTQRCGSPVGSGASVEVYDEENNSWSIIRQNHIPPNDLNALEIEGKVYFMINNFPIDSGIRFSPAEVYPLPLNVFHEWENLGKIDQKAVLCYLPLNVDSLKAE</sequence>
<evidence type="ECO:0000256" key="1">
    <source>
        <dbReference type="ARBA" id="ARBA00022441"/>
    </source>
</evidence>
<dbReference type="SUPFAM" id="SSF54695">
    <property type="entry name" value="POZ domain"/>
    <property type="match status" value="1"/>
</dbReference>
<dbReference type="PROSITE" id="PS50097">
    <property type="entry name" value="BTB"/>
    <property type="match status" value="1"/>
</dbReference>
<accession>A0A2B4RL23</accession>
<organism evidence="4 5">
    <name type="scientific">Stylophora pistillata</name>
    <name type="common">Smooth cauliflower coral</name>
    <dbReference type="NCBI Taxonomy" id="50429"/>
    <lineage>
        <taxon>Eukaryota</taxon>
        <taxon>Metazoa</taxon>
        <taxon>Cnidaria</taxon>
        <taxon>Anthozoa</taxon>
        <taxon>Hexacorallia</taxon>
        <taxon>Scleractinia</taxon>
        <taxon>Astrocoeniina</taxon>
        <taxon>Pocilloporidae</taxon>
        <taxon>Stylophora</taxon>
    </lineage>
</organism>
<protein>
    <submittedName>
        <fullName evidence="4">Kelch-like protein 5</fullName>
    </submittedName>
</protein>
<dbReference type="Pfam" id="PF07707">
    <property type="entry name" value="BACK"/>
    <property type="match status" value="1"/>
</dbReference>
<dbReference type="SUPFAM" id="SSF117281">
    <property type="entry name" value="Kelch motif"/>
    <property type="match status" value="1"/>
</dbReference>
<dbReference type="Proteomes" id="UP000225706">
    <property type="component" value="Unassembled WGS sequence"/>
</dbReference>